<dbReference type="AlphaFoldDB" id="A0A5D4XQK5"/>
<dbReference type="RefSeq" id="WP_149102782.1">
    <property type="nucleotide sequence ID" value="NZ_VTFT01000001.1"/>
</dbReference>
<feature type="transmembrane region" description="Helical" evidence="1">
    <location>
        <begin position="218"/>
        <end position="249"/>
    </location>
</feature>
<keyword evidence="1" id="KW-1133">Transmembrane helix</keyword>
<feature type="transmembrane region" description="Helical" evidence="1">
    <location>
        <begin position="123"/>
        <end position="144"/>
    </location>
</feature>
<feature type="transmembrane region" description="Helical" evidence="1">
    <location>
        <begin position="256"/>
        <end position="277"/>
    </location>
</feature>
<feature type="transmembrane region" description="Helical" evidence="1">
    <location>
        <begin position="28"/>
        <end position="50"/>
    </location>
</feature>
<protein>
    <recommendedName>
        <fullName evidence="4">Membrane domain of glycerophosphoryl diester phosphodiesterase</fullName>
    </recommendedName>
</protein>
<comment type="caution">
    <text evidence="2">The sequence shown here is derived from an EMBL/GenBank/DDBJ whole genome shotgun (WGS) entry which is preliminary data.</text>
</comment>
<dbReference type="Proteomes" id="UP000324973">
    <property type="component" value="Unassembled WGS sequence"/>
</dbReference>
<organism evidence="2 3">
    <name type="scientific">Luteimonas viscosa</name>
    <dbReference type="NCBI Taxonomy" id="1132694"/>
    <lineage>
        <taxon>Bacteria</taxon>
        <taxon>Pseudomonadati</taxon>
        <taxon>Pseudomonadota</taxon>
        <taxon>Gammaproteobacteria</taxon>
        <taxon>Lysobacterales</taxon>
        <taxon>Lysobacteraceae</taxon>
        <taxon>Luteimonas</taxon>
    </lineage>
</organism>
<gene>
    <name evidence="2" type="ORF">FZO89_08140</name>
</gene>
<evidence type="ECO:0000256" key="1">
    <source>
        <dbReference type="SAM" id="Phobius"/>
    </source>
</evidence>
<feature type="transmembrane region" description="Helical" evidence="1">
    <location>
        <begin position="62"/>
        <end position="84"/>
    </location>
</feature>
<proteinExistence type="predicted"/>
<name>A0A5D4XQK5_9GAMM</name>
<sequence length="305" mass="31221">MSTRTMGPGYGWSWLARAVNLGRNNPKAVIGAIALVALVALIPSVVQLAAPSLFGAGPDALLTVMGLTTLASMIVFPLLIGGVLRVIDAAEHGRPVGAMSVFGAFQAGGGALRLIGFGLLMTVLYLLVFGAIVGAFGEGLPAWYMELMQLSMESGGKPVQPDDIPAPPSGLGMVMALGLLAGLFLGGAYAIGFGQVALGGRGVLAAVGDGLAGSLKNLLPIVVMAVLSIVALFALILVVALVGGLLALVGGLVHPVLAMLLVAPVYLGMIMLMYVVMFGVMYHMWRDICAEPVAPPPLPDNQVEL</sequence>
<feature type="transmembrane region" description="Helical" evidence="1">
    <location>
        <begin position="174"/>
        <end position="198"/>
    </location>
</feature>
<dbReference type="EMBL" id="VTFT01000001">
    <property type="protein sequence ID" value="TYT26233.1"/>
    <property type="molecule type" value="Genomic_DNA"/>
</dbReference>
<keyword evidence="1" id="KW-0472">Membrane</keyword>
<keyword evidence="3" id="KW-1185">Reference proteome</keyword>
<accession>A0A5D4XQK5</accession>
<evidence type="ECO:0000313" key="3">
    <source>
        <dbReference type="Proteomes" id="UP000324973"/>
    </source>
</evidence>
<keyword evidence="1" id="KW-0812">Transmembrane</keyword>
<evidence type="ECO:0000313" key="2">
    <source>
        <dbReference type="EMBL" id="TYT26233.1"/>
    </source>
</evidence>
<evidence type="ECO:0008006" key="4">
    <source>
        <dbReference type="Google" id="ProtNLM"/>
    </source>
</evidence>
<dbReference type="OrthoDB" id="5946179at2"/>
<reference evidence="2 3" key="1">
    <citation type="submission" date="2019-08" db="EMBL/GenBank/DDBJ databases">
        <title>Luteimonas viscosus sp. nov., isolated from soil of a sunflower field.</title>
        <authorList>
            <person name="Jianli Z."/>
            <person name="Ying Z."/>
        </authorList>
    </citation>
    <scope>NUCLEOTIDE SEQUENCE [LARGE SCALE GENOMIC DNA]</scope>
    <source>
        <strain evidence="2 3">XBU10</strain>
    </source>
</reference>